<evidence type="ECO:0000313" key="4">
    <source>
        <dbReference type="Proteomes" id="UP000236731"/>
    </source>
</evidence>
<name>A0A1H5V7S1_9SPHI</name>
<dbReference type="Pfam" id="PF22839">
    <property type="entry name" value="DUF7015"/>
    <property type="match status" value="1"/>
</dbReference>
<feature type="domain" description="BT-3987-like N-terminal" evidence="1">
    <location>
        <begin position="64"/>
        <end position="160"/>
    </location>
</feature>
<proteinExistence type="predicted"/>
<keyword evidence="4" id="KW-1185">Reference proteome</keyword>
<dbReference type="InterPro" id="IPR013728">
    <property type="entry name" value="BT_3987-like_N"/>
</dbReference>
<dbReference type="AlphaFoldDB" id="A0A1H5V7S1"/>
<feature type="domain" description="DUF7015" evidence="2">
    <location>
        <begin position="182"/>
        <end position="283"/>
    </location>
</feature>
<dbReference type="InterPro" id="IPR054281">
    <property type="entry name" value="DUF7015"/>
</dbReference>
<dbReference type="RefSeq" id="WP_103905431.1">
    <property type="nucleotide sequence ID" value="NZ_CP049246.1"/>
</dbReference>
<reference evidence="4" key="1">
    <citation type="submission" date="2016-10" db="EMBL/GenBank/DDBJ databases">
        <authorList>
            <person name="Varghese N."/>
            <person name="Submissions S."/>
        </authorList>
    </citation>
    <scope>NUCLEOTIDE SEQUENCE [LARGE SCALE GENOMIC DNA]</scope>
    <source>
        <strain evidence="4">DSM 22361</strain>
    </source>
</reference>
<sequence>MKNIIKFILAFAITLNLSSCLKDKDLIGPDADGAISNIIEFGNVSAPTTGVTSTIPGYSLAFDIAPTGTLELKVQSVGAEKATEDIKVAVALNNSLLAKFNEENEEHYEPLPSSQYALGSMEATIKKGERTAIIPIALKPDQFTFDKPYALGFTITSSSAGQISANFSNIVINIGAKNPYDGTYDYSTSANTSLAPNKKSTVKLVTVGPNRVKLSPGLLASYSNEVFYNVDPATMAVTVECPSLGVQTPQDTRSKYDPATKTLTVFWKQGNGGRTFEETFVYIGPR</sequence>
<evidence type="ECO:0000259" key="1">
    <source>
        <dbReference type="Pfam" id="PF08522"/>
    </source>
</evidence>
<accession>A0A1H5V7S1</accession>
<dbReference type="Gene3D" id="2.60.40.1740">
    <property type="entry name" value="hypothetical protein (bacova_03559)"/>
    <property type="match status" value="1"/>
</dbReference>
<dbReference type="Proteomes" id="UP000236731">
    <property type="component" value="Unassembled WGS sequence"/>
</dbReference>
<dbReference type="Pfam" id="PF08522">
    <property type="entry name" value="BT_3987-like_N"/>
    <property type="match status" value="1"/>
</dbReference>
<gene>
    <name evidence="3" type="ORF">SAMN05421877_10346</name>
</gene>
<dbReference type="EMBL" id="FNUT01000003">
    <property type="protein sequence ID" value="SEF83432.1"/>
    <property type="molecule type" value="Genomic_DNA"/>
</dbReference>
<evidence type="ECO:0000313" key="3">
    <source>
        <dbReference type="EMBL" id="SEF83432.1"/>
    </source>
</evidence>
<protein>
    <submittedName>
        <fullName evidence="3">Uncharacterized protein</fullName>
    </submittedName>
</protein>
<organism evidence="3 4">
    <name type="scientific">Sphingobacterium lactis</name>
    <dbReference type="NCBI Taxonomy" id="797291"/>
    <lineage>
        <taxon>Bacteria</taxon>
        <taxon>Pseudomonadati</taxon>
        <taxon>Bacteroidota</taxon>
        <taxon>Sphingobacteriia</taxon>
        <taxon>Sphingobacteriales</taxon>
        <taxon>Sphingobacteriaceae</taxon>
        <taxon>Sphingobacterium</taxon>
    </lineage>
</organism>
<evidence type="ECO:0000259" key="2">
    <source>
        <dbReference type="Pfam" id="PF22839"/>
    </source>
</evidence>
<dbReference type="OrthoDB" id="740324at2"/>